<reference evidence="1" key="2">
    <citation type="journal article" date="2015" name="Data Brief">
        <title>Shoot transcriptome of the giant reed, Arundo donax.</title>
        <authorList>
            <person name="Barrero R.A."/>
            <person name="Guerrero F.D."/>
            <person name="Moolhuijzen P."/>
            <person name="Goolsby J.A."/>
            <person name="Tidwell J."/>
            <person name="Bellgard S.E."/>
            <person name="Bellgard M.I."/>
        </authorList>
    </citation>
    <scope>NUCLEOTIDE SEQUENCE</scope>
    <source>
        <tissue evidence="1">Shoot tissue taken approximately 20 cm above the soil surface</tissue>
    </source>
</reference>
<evidence type="ECO:0000313" key="1">
    <source>
        <dbReference type="EMBL" id="JAD44973.1"/>
    </source>
</evidence>
<sequence length="35" mass="3982">MVHSMVDGVQGQAHAHHQHQLAFFIVVVDDCVFMF</sequence>
<dbReference type="EMBL" id="GBRH01252922">
    <property type="protein sequence ID" value="JAD44973.1"/>
    <property type="molecule type" value="Transcribed_RNA"/>
</dbReference>
<organism evidence="1">
    <name type="scientific">Arundo donax</name>
    <name type="common">Giant reed</name>
    <name type="synonym">Donax arundinaceus</name>
    <dbReference type="NCBI Taxonomy" id="35708"/>
    <lineage>
        <taxon>Eukaryota</taxon>
        <taxon>Viridiplantae</taxon>
        <taxon>Streptophyta</taxon>
        <taxon>Embryophyta</taxon>
        <taxon>Tracheophyta</taxon>
        <taxon>Spermatophyta</taxon>
        <taxon>Magnoliopsida</taxon>
        <taxon>Liliopsida</taxon>
        <taxon>Poales</taxon>
        <taxon>Poaceae</taxon>
        <taxon>PACMAD clade</taxon>
        <taxon>Arundinoideae</taxon>
        <taxon>Arundineae</taxon>
        <taxon>Arundo</taxon>
    </lineage>
</organism>
<protein>
    <submittedName>
        <fullName evidence="1">Uncharacterized protein</fullName>
    </submittedName>
</protein>
<reference evidence="1" key="1">
    <citation type="submission" date="2014-09" db="EMBL/GenBank/DDBJ databases">
        <authorList>
            <person name="Magalhaes I.L.F."/>
            <person name="Oliveira U."/>
            <person name="Santos F.R."/>
            <person name="Vidigal T.H.D.A."/>
            <person name="Brescovit A.D."/>
            <person name="Santos A.J."/>
        </authorList>
    </citation>
    <scope>NUCLEOTIDE SEQUENCE</scope>
    <source>
        <tissue evidence="1">Shoot tissue taken approximately 20 cm above the soil surface</tissue>
    </source>
</reference>
<dbReference type="AlphaFoldDB" id="A0A0A9A4U4"/>
<name>A0A0A9A4U4_ARUDO</name>
<accession>A0A0A9A4U4</accession>
<proteinExistence type="predicted"/>